<dbReference type="Pfam" id="PF01765">
    <property type="entry name" value="RRF"/>
    <property type="match status" value="1"/>
</dbReference>
<dbReference type="InterPro" id="IPR023584">
    <property type="entry name" value="Ribosome_recyc_fac_dom"/>
</dbReference>
<dbReference type="AlphaFoldDB" id="A0A7V5PP86"/>
<dbReference type="SUPFAM" id="SSF55194">
    <property type="entry name" value="Ribosome recycling factor, RRF"/>
    <property type="match status" value="1"/>
</dbReference>
<accession>A0A7V5PP86</accession>
<name>A0A7V5PP86_CALAY</name>
<dbReference type="InterPro" id="IPR036191">
    <property type="entry name" value="RRF_sf"/>
</dbReference>
<evidence type="ECO:0000256" key="6">
    <source>
        <dbReference type="HAMAP-Rule" id="MF_00040"/>
    </source>
</evidence>
<dbReference type="EMBL" id="DROD01000239">
    <property type="protein sequence ID" value="HHJ52250.1"/>
    <property type="molecule type" value="Genomic_DNA"/>
</dbReference>
<evidence type="ECO:0000256" key="4">
    <source>
        <dbReference type="ARBA" id="ARBA00022917"/>
    </source>
</evidence>
<evidence type="ECO:0000256" key="3">
    <source>
        <dbReference type="ARBA" id="ARBA00022490"/>
    </source>
</evidence>
<comment type="caution">
    <text evidence="8">The sequence shown here is derived from an EMBL/GenBank/DDBJ whole genome shotgun (WGS) entry which is preliminary data.</text>
</comment>
<dbReference type="PANTHER" id="PTHR20982">
    <property type="entry name" value="RIBOSOME RECYCLING FACTOR"/>
    <property type="match status" value="1"/>
</dbReference>
<comment type="function">
    <text evidence="5 6">Responsible for the release of ribosomes from messenger RNA at the termination of protein biosynthesis. May increase the efficiency of translation by recycling ribosomes from one round of translation to another.</text>
</comment>
<dbReference type="GO" id="GO:0043023">
    <property type="term" value="F:ribosomal large subunit binding"/>
    <property type="evidence" value="ECO:0007669"/>
    <property type="project" value="TreeGrafter"/>
</dbReference>
<dbReference type="Proteomes" id="UP000886124">
    <property type="component" value="Unassembled WGS sequence"/>
</dbReference>
<gene>
    <name evidence="6" type="primary">frr</name>
    <name evidence="8" type="ORF">ENJ89_03565</name>
</gene>
<dbReference type="GO" id="GO:0006415">
    <property type="term" value="P:translational termination"/>
    <property type="evidence" value="ECO:0007669"/>
    <property type="project" value="UniProtKB-UniRule"/>
</dbReference>
<dbReference type="NCBIfam" id="TIGR00496">
    <property type="entry name" value="frr"/>
    <property type="match status" value="1"/>
</dbReference>
<protein>
    <recommendedName>
        <fullName evidence="6">Ribosome-recycling factor</fullName>
        <shortName evidence="6">RRF</shortName>
    </recommendedName>
    <alternativeName>
        <fullName evidence="6">Ribosome-releasing factor</fullName>
    </alternativeName>
</protein>
<dbReference type="PANTHER" id="PTHR20982:SF3">
    <property type="entry name" value="MITOCHONDRIAL RIBOSOME RECYCLING FACTOR PSEUDO 1"/>
    <property type="match status" value="1"/>
</dbReference>
<dbReference type="GO" id="GO:0005737">
    <property type="term" value="C:cytoplasm"/>
    <property type="evidence" value="ECO:0007669"/>
    <property type="project" value="UniProtKB-SubCell"/>
</dbReference>
<feature type="domain" description="Ribosome recycling factor" evidence="7">
    <location>
        <begin position="23"/>
        <end position="184"/>
    </location>
</feature>
<dbReference type="Gene3D" id="1.10.132.20">
    <property type="entry name" value="Ribosome-recycling factor"/>
    <property type="match status" value="1"/>
</dbReference>
<keyword evidence="4 6" id="KW-0648">Protein biosynthesis</keyword>
<dbReference type="Gene3D" id="3.30.1360.40">
    <property type="match status" value="1"/>
</dbReference>
<proteinExistence type="inferred from homology"/>
<organism evidence="8">
    <name type="scientific">Caldithrix abyssi</name>
    <dbReference type="NCBI Taxonomy" id="187145"/>
    <lineage>
        <taxon>Bacteria</taxon>
        <taxon>Pseudomonadati</taxon>
        <taxon>Calditrichota</taxon>
        <taxon>Calditrichia</taxon>
        <taxon>Calditrichales</taxon>
        <taxon>Calditrichaceae</taxon>
        <taxon>Caldithrix</taxon>
    </lineage>
</organism>
<comment type="similarity">
    <text evidence="2 6">Belongs to the RRF family.</text>
</comment>
<evidence type="ECO:0000256" key="2">
    <source>
        <dbReference type="ARBA" id="ARBA00005912"/>
    </source>
</evidence>
<comment type="subcellular location">
    <subcellularLocation>
        <location evidence="1 6">Cytoplasm</location>
    </subcellularLocation>
</comment>
<dbReference type="InterPro" id="IPR002661">
    <property type="entry name" value="Ribosome_recyc_fac"/>
</dbReference>
<dbReference type="FunFam" id="3.30.1360.40:FF:000001">
    <property type="entry name" value="Ribosome-recycling factor"/>
    <property type="match status" value="1"/>
</dbReference>
<dbReference type="HAMAP" id="MF_00040">
    <property type="entry name" value="RRF"/>
    <property type="match status" value="1"/>
</dbReference>
<evidence type="ECO:0000256" key="5">
    <source>
        <dbReference type="ARBA" id="ARBA00025050"/>
    </source>
</evidence>
<dbReference type="FunFam" id="1.10.132.20:FF:000001">
    <property type="entry name" value="Ribosome-recycling factor"/>
    <property type="match status" value="1"/>
</dbReference>
<reference evidence="8" key="1">
    <citation type="journal article" date="2020" name="mSystems">
        <title>Genome- and Community-Level Interaction Insights into Carbon Utilization and Element Cycling Functions of Hydrothermarchaeota in Hydrothermal Sediment.</title>
        <authorList>
            <person name="Zhou Z."/>
            <person name="Liu Y."/>
            <person name="Xu W."/>
            <person name="Pan J."/>
            <person name="Luo Z.H."/>
            <person name="Li M."/>
        </authorList>
    </citation>
    <scope>NUCLEOTIDE SEQUENCE [LARGE SCALE GENOMIC DNA]</scope>
    <source>
        <strain evidence="8">HyVt-527</strain>
    </source>
</reference>
<sequence length="186" mass="21480">MGTKELLKDARHRMDKSVENYVHELAKIRTGRATPALLDAVKVDYYGQKVPVNQAATVTVPEPRLIMVQPWEKSMLAEIERAILKADLGLNPSNDGNVIRIPIPQLSEERRKDLVKLVHKFAEDARIAIRNIRRDVNDHLKKMEKNHEISEDELSIELDNVQEMTDEHIKKIDEIMKNKETELMEV</sequence>
<dbReference type="CDD" id="cd00520">
    <property type="entry name" value="RRF"/>
    <property type="match status" value="1"/>
</dbReference>
<evidence type="ECO:0000313" key="8">
    <source>
        <dbReference type="EMBL" id="HHJ52250.1"/>
    </source>
</evidence>
<evidence type="ECO:0000259" key="7">
    <source>
        <dbReference type="Pfam" id="PF01765"/>
    </source>
</evidence>
<keyword evidence="3 6" id="KW-0963">Cytoplasm</keyword>
<evidence type="ECO:0000256" key="1">
    <source>
        <dbReference type="ARBA" id="ARBA00004496"/>
    </source>
</evidence>